<dbReference type="PROSITE" id="PS50206">
    <property type="entry name" value="RHODANESE_3"/>
    <property type="match status" value="1"/>
</dbReference>
<reference evidence="3 4" key="1">
    <citation type="journal article" date="2018" name="Sci. Rep.">
        <title>Raphidocelis subcapitata (=Pseudokirchneriella subcapitata) provides an insight into genome evolution and environmental adaptations in the Sphaeropleales.</title>
        <authorList>
            <person name="Suzuki S."/>
            <person name="Yamaguchi H."/>
            <person name="Nakajima N."/>
            <person name="Kawachi M."/>
        </authorList>
    </citation>
    <scope>NUCLEOTIDE SEQUENCE [LARGE SCALE GENOMIC DNA]</scope>
    <source>
        <strain evidence="3 4">NIES-35</strain>
    </source>
</reference>
<dbReference type="InterPro" id="IPR044690">
    <property type="entry name" value="CAS_plant"/>
</dbReference>
<evidence type="ECO:0000313" key="4">
    <source>
        <dbReference type="Proteomes" id="UP000247498"/>
    </source>
</evidence>
<organism evidence="3 4">
    <name type="scientific">Raphidocelis subcapitata</name>
    <dbReference type="NCBI Taxonomy" id="307507"/>
    <lineage>
        <taxon>Eukaryota</taxon>
        <taxon>Viridiplantae</taxon>
        <taxon>Chlorophyta</taxon>
        <taxon>core chlorophytes</taxon>
        <taxon>Chlorophyceae</taxon>
        <taxon>CS clade</taxon>
        <taxon>Sphaeropleales</taxon>
        <taxon>Selenastraceae</taxon>
        <taxon>Raphidocelis</taxon>
    </lineage>
</organism>
<comment type="caution">
    <text evidence="3">The sequence shown here is derived from an EMBL/GenBank/DDBJ whole genome shotgun (WGS) entry which is preliminary data.</text>
</comment>
<feature type="compositionally biased region" description="Basic and acidic residues" evidence="1">
    <location>
        <begin position="378"/>
        <end position="418"/>
    </location>
</feature>
<dbReference type="PANTHER" id="PTHR34209">
    <property type="entry name" value="RHODANESE/CELL CYCLE CONTROL PHOSPHATASE SUPERFAMILY PROTEIN"/>
    <property type="match status" value="1"/>
</dbReference>
<proteinExistence type="predicted"/>
<evidence type="ECO:0000256" key="1">
    <source>
        <dbReference type="SAM" id="MobiDB-lite"/>
    </source>
</evidence>
<dbReference type="Proteomes" id="UP000247498">
    <property type="component" value="Unassembled WGS sequence"/>
</dbReference>
<dbReference type="GO" id="GO:0009704">
    <property type="term" value="P:de-etiolation"/>
    <property type="evidence" value="ECO:0007669"/>
    <property type="project" value="InterPro"/>
</dbReference>
<dbReference type="STRING" id="307507.A0A2V0NU25"/>
<dbReference type="InParanoid" id="A0A2V0NU25"/>
<protein>
    <recommendedName>
        <fullName evidence="2">Rhodanese domain-containing protein</fullName>
    </recommendedName>
</protein>
<dbReference type="SUPFAM" id="SSF52821">
    <property type="entry name" value="Rhodanese/Cell cycle control phosphatase"/>
    <property type="match status" value="1"/>
</dbReference>
<gene>
    <name evidence="3" type="ORF">Rsub_04810</name>
</gene>
<dbReference type="Gene3D" id="3.40.250.10">
    <property type="entry name" value="Rhodanese-like domain"/>
    <property type="match status" value="1"/>
</dbReference>
<dbReference type="EMBL" id="BDRX01000022">
    <property type="protein sequence ID" value="GBF91141.1"/>
    <property type="molecule type" value="Genomic_DNA"/>
</dbReference>
<dbReference type="GO" id="GO:0071277">
    <property type="term" value="P:cellular response to calcium ion"/>
    <property type="evidence" value="ECO:0007669"/>
    <property type="project" value="InterPro"/>
</dbReference>
<dbReference type="GO" id="GO:0090333">
    <property type="term" value="P:regulation of stomatal closure"/>
    <property type="evidence" value="ECO:0007669"/>
    <property type="project" value="InterPro"/>
</dbReference>
<dbReference type="FunCoup" id="A0A2V0NU25">
    <property type="interactions" value="588"/>
</dbReference>
<keyword evidence="4" id="KW-1185">Reference proteome</keyword>
<dbReference type="InterPro" id="IPR001763">
    <property type="entry name" value="Rhodanese-like_dom"/>
</dbReference>
<dbReference type="OrthoDB" id="2015023at2759"/>
<feature type="domain" description="Rhodanese" evidence="2">
    <location>
        <begin position="229"/>
        <end position="350"/>
    </location>
</feature>
<name>A0A2V0NU25_9CHLO</name>
<evidence type="ECO:0000313" key="3">
    <source>
        <dbReference type="EMBL" id="GBF91141.1"/>
    </source>
</evidence>
<accession>A0A2V0NU25</accession>
<dbReference type="PANTHER" id="PTHR34209:SF1">
    <property type="entry name" value="CALCIUM SENSING RECEPTOR, CHLOROPLASTIC"/>
    <property type="match status" value="1"/>
</dbReference>
<sequence>MALRRLRVEAVAKPTAKAVRLVPAPRRLPLGLGFGAAPLLAAFPARAEDAVDVTVNTITEAIKVTGEAVKGGIEAVDAGVKVLQQGYEAASPYIDAGVKAVAPVVKGAVKATTEVAGPVVSKAVSSAVPVVQDTLTGAIKSSGVDLDAVTRTAGTAVKTAAGGATAAQPFLGKVWAFLTTTPPNALGEYALGAAALYLLAPTLLGAALGGLRGFAGELGAVQALEAVRADGGAFIVDIRSEREKEAAGVPDIPGGGGKLLEVEFASIDDRQLRGMLRDPGFIEAQVTALQVAALRRLGRGSKIILLDRNGSSSKAVARELAKRGYGRVFVLRGGFEGRDGWVSSKLLVKPAPATGSQFLFGGSQAVSATRTVSSRALPRTETRTLARTETKSLPRPESRNLARTESRSLTKSESKAEATRTVSSRGTRRALPPGKGGN</sequence>
<dbReference type="InterPro" id="IPR036873">
    <property type="entry name" value="Rhodanese-like_dom_sf"/>
</dbReference>
<dbReference type="AlphaFoldDB" id="A0A2V0NU25"/>
<feature type="region of interest" description="Disordered" evidence="1">
    <location>
        <begin position="371"/>
        <end position="438"/>
    </location>
</feature>
<evidence type="ECO:0000259" key="2">
    <source>
        <dbReference type="PROSITE" id="PS50206"/>
    </source>
</evidence>